<keyword evidence="2" id="KW-0521">NADP</keyword>
<name>A0A067R7X3_ZOONE</name>
<sequence length="313" mass="34942">MYTPLEKIGLICLSVIAFQIARTIIRLLYNNLIGPAMKRNVNLKEMGRWAVVTGATDGVGKAYAKALAKLGIDIILISRTKTKLEAVAAEIESQYHVNTKIIEADFSNDSHDAYHTIEKELFGMEIGILINNVGMSYPYPEYFLELPDRDKVYPQIIKCNISSVTNMTMMILPQMVERKKGVVVNVSSTAAIIPSPMLTIYGASKAFIEKFSKDLACEYGKRGIVIQCILPGYVATKMSKIKRSTWMAPTPDVFVEHALRSTGIQQQTTGYFPHTLMVGAINFMGCISPSFAQWVIVRTMETIRGRALNRCQR</sequence>
<accession>A0A067R7X3</accession>
<dbReference type="InterPro" id="IPR002347">
    <property type="entry name" value="SDR_fam"/>
</dbReference>
<comment type="similarity">
    <text evidence="1 4">Belongs to the short-chain dehydrogenases/reductases (SDR) family.</text>
</comment>
<dbReference type="FunFam" id="3.40.50.720:FF:000137">
    <property type="entry name" value="Hydroxysteroid (17-beta) dehydrogenase 3"/>
    <property type="match status" value="1"/>
</dbReference>
<dbReference type="PANTHER" id="PTHR43899">
    <property type="entry name" value="RH59310P"/>
    <property type="match status" value="1"/>
</dbReference>
<organism evidence="5 6">
    <name type="scientific">Zootermopsis nevadensis</name>
    <name type="common">Dampwood termite</name>
    <dbReference type="NCBI Taxonomy" id="136037"/>
    <lineage>
        <taxon>Eukaryota</taxon>
        <taxon>Metazoa</taxon>
        <taxon>Ecdysozoa</taxon>
        <taxon>Arthropoda</taxon>
        <taxon>Hexapoda</taxon>
        <taxon>Insecta</taxon>
        <taxon>Pterygota</taxon>
        <taxon>Neoptera</taxon>
        <taxon>Polyneoptera</taxon>
        <taxon>Dictyoptera</taxon>
        <taxon>Blattodea</taxon>
        <taxon>Blattoidea</taxon>
        <taxon>Termitoidae</taxon>
        <taxon>Termopsidae</taxon>
        <taxon>Zootermopsis</taxon>
    </lineage>
</organism>
<dbReference type="GO" id="GO:0005783">
    <property type="term" value="C:endoplasmic reticulum"/>
    <property type="evidence" value="ECO:0007669"/>
    <property type="project" value="TreeGrafter"/>
</dbReference>
<dbReference type="Proteomes" id="UP000027135">
    <property type="component" value="Unassembled WGS sequence"/>
</dbReference>
<gene>
    <name evidence="5" type="ORF">L798_09437</name>
</gene>
<dbReference type="Gene3D" id="3.40.50.720">
    <property type="entry name" value="NAD(P)-binding Rossmann-like Domain"/>
    <property type="match status" value="1"/>
</dbReference>
<dbReference type="Pfam" id="PF00106">
    <property type="entry name" value="adh_short"/>
    <property type="match status" value="1"/>
</dbReference>
<dbReference type="SUPFAM" id="SSF51735">
    <property type="entry name" value="NAD(P)-binding Rossmann-fold domains"/>
    <property type="match status" value="1"/>
</dbReference>
<dbReference type="OMA" id="SGHWNHE"/>
<proteinExistence type="inferred from homology"/>
<dbReference type="CDD" id="cd05356">
    <property type="entry name" value="17beta-HSD1_like_SDR_c"/>
    <property type="match status" value="1"/>
</dbReference>
<reference evidence="5 6" key="1">
    <citation type="journal article" date="2014" name="Nat. Commun.">
        <title>Molecular traces of alternative social organization in a termite genome.</title>
        <authorList>
            <person name="Terrapon N."/>
            <person name="Li C."/>
            <person name="Robertson H.M."/>
            <person name="Ji L."/>
            <person name="Meng X."/>
            <person name="Booth W."/>
            <person name="Chen Z."/>
            <person name="Childers C.P."/>
            <person name="Glastad K.M."/>
            <person name="Gokhale K."/>
            <person name="Gowin J."/>
            <person name="Gronenberg W."/>
            <person name="Hermansen R.A."/>
            <person name="Hu H."/>
            <person name="Hunt B.G."/>
            <person name="Huylmans A.K."/>
            <person name="Khalil S.M."/>
            <person name="Mitchell R.D."/>
            <person name="Munoz-Torres M.C."/>
            <person name="Mustard J.A."/>
            <person name="Pan H."/>
            <person name="Reese J.T."/>
            <person name="Scharf M.E."/>
            <person name="Sun F."/>
            <person name="Vogel H."/>
            <person name="Xiao J."/>
            <person name="Yang W."/>
            <person name="Yang Z."/>
            <person name="Yang Z."/>
            <person name="Zhou J."/>
            <person name="Zhu J."/>
            <person name="Brent C.S."/>
            <person name="Elsik C.G."/>
            <person name="Goodisman M.A."/>
            <person name="Liberles D.A."/>
            <person name="Roe R.M."/>
            <person name="Vargo E.L."/>
            <person name="Vilcinskas A."/>
            <person name="Wang J."/>
            <person name="Bornberg-Bauer E."/>
            <person name="Korb J."/>
            <person name="Zhang G."/>
            <person name="Liebig J."/>
        </authorList>
    </citation>
    <scope>NUCLEOTIDE SEQUENCE [LARGE SCALE GENOMIC DNA]</scope>
    <source>
        <tissue evidence="5">Whole organism</tissue>
    </source>
</reference>
<evidence type="ECO:0000256" key="1">
    <source>
        <dbReference type="ARBA" id="ARBA00006484"/>
    </source>
</evidence>
<dbReference type="STRING" id="136037.A0A067R7X3"/>
<dbReference type="OrthoDB" id="5545019at2759"/>
<evidence type="ECO:0000256" key="2">
    <source>
        <dbReference type="ARBA" id="ARBA00022857"/>
    </source>
</evidence>
<evidence type="ECO:0000313" key="5">
    <source>
        <dbReference type="EMBL" id="KDR15624.1"/>
    </source>
</evidence>
<dbReference type="GO" id="GO:0016491">
    <property type="term" value="F:oxidoreductase activity"/>
    <property type="evidence" value="ECO:0007669"/>
    <property type="project" value="UniProtKB-KW"/>
</dbReference>
<dbReference type="InterPro" id="IPR051019">
    <property type="entry name" value="VLCFA-Steroid_DH"/>
</dbReference>
<dbReference type="eggNOG" id="KOG1014">
    <property type="taxonomic scope" value="Eukaryota"/>
</dbReference>
<dbReference type="InterPro" id="IPR036291">
    <property type="entry name" value="NAD(P)-bd_dom_sf"/>
</dbReference>
<dbReference type="AlphaFoldDB" id="A0A067R7X3"/>
<dbReference type="PIRSF" id="PIRSF000126">
    <property type="entry name" value="11-beta-HSD1"/>
    <property type="match status" value="1"/>
</dbReference>
<keyword evidence="6" id="KW-1185">Reference proteome</keyword>
<evidence type="ECO:0000313" key="6">
    <source>
        <dbReference type="Proteomes" id="UP000027135"/>
    </source>
</evidence>
<dbReference type="InParanoid" id="A0A067R7X3"/>
<dbReference type="PRINTS" id="PR00080">
    <property type="entry name" value="SDRFAMILY"/>
</dbReference>
<protein>
    <submittedName>
        <fullName evidence="5">Estradiol 17-beta-dehydrogenase 12</fullName>
    </submittedName>
</protein>
<dbReference type="PRINTS" id="PR00081">
    <property type="entry name" value="GDHRDH"/>
</dbReference>
<evidence type="ECO:0000256" key="3">
    <source>
        <dbReference type="ARBA" id="ARBA00023002"/>
    </source>
</evidence>
<evidence type="ECO:0000256" key="4">
    <source>
        <dbReference type="RuleBase" id="RU000363"/>
    </source>
</evidence>
<dbReference type="FunCoup" id="A0A067R7X3">
    <property type="interactions" value="1142"/>
</dbReference>
<dbReference type="PANTHER" id="PTHR43899:SF13">
    <property type="entry name" value="RH59310P"/>
    <property type="match status" value="1"/>
</dbReference>
<dbReference type="EMBL" id="KK852819">
    <property type="protein sequence ID" value="KDR15624.1"/>
    <property type="molecule type" value="Genomic_DNA"/>
</dbReference>
<keyword evidence="3" id="KW-0560">Oxidoreductase</keyword>